<dbReference type="RefSeq" id="WP_059723829.1">
    <property type="nucleotide sequence ID" value="NZ_LOYI01000038.1"/>
</dbReference>
<evidence type="ECO:0000313" key="2">
    <source>
        <dbReference type="Proteomes" id="UP000061665"/>
    </source>
</evidence>
<accession>A0AB73FUT1</accession>
<dbReference type="Proteomes" id="UP000061665">
    <property type="component" value="Unassembled WGS sequence"/>
</dbReference>
<name>A0AB73FUT1_9BURK</name>
<dbReference type="EMBL" id="LOZE01000121">
    <property type="protein sequence ID" value="KVM23323.1"/>
    <property type="molecule type" value="Genomic_DNA"/>
</dbReference>
<gene>
    <name evidence="1" type="ORF">WJ53_17745</name>
</gene>
<sequence>MTDAFDRERAARLCDELAAELAKLDPEPEHIQKVGGCLTMTKWMMEPMARNLRLGIYDCLVPGAERPQWMKD</sequence>
<reference evidence="1 2" key="1">
    <citation type="submission" date="2015-11" db="EMBL/GenBank/DDBJ databases">
        <title>Expanding the genomic diversity of Burkholderia species for the development of highly accurate diagnostics.</title>
        <authorList>
            <person name="Sahl J."/>
            <person name="Keim P."/>
            <person name="Wagner D."/>
        </authorList>
    </citation>
    <scope>NUCLEOTIDE SEQUENCE [LARGE SCALE GENOMIC DNA]</scope>
    <source>
        <strain evidence="1 2">MSMB2058</strain>
    </source>
</reference>
<organism evidence="1 2">
    <name type="scientific">Burkholderia ubonensis</name>
    <dbReference type="NCBI Taxonomy" id="101571"/>
    <lineage>
        <taxon>Bacteria</taxon>
        <taxon>Pseudomonadati</taxon>
        <taxon>Pseudomonadota</taxon>
        <taxon>Betaproteobacteria</taxon>
        <taxon>Burkholderiales</taxon>
        <taxon>Burkholderiaceae</taxon>
        <taxon>Burkholderia</taxon>
        <taxon>Burkholderia cepacia complex</taxon>
    </lineage>
</organism>
<comment type="caution">
    <text evidence="1">The sequence shown here is derived from an EMBL/GenBank/DDBJ whole genome shotgun (WGS) entry which is preliminary data.</text>
</comment>
<dbReference type="AlphaFoldDB" id="A0AB73FUT1"/>
<evidence type="ECO:0000313" key="1">
    <source>
        <dbReference type="EMBL" id="KVM23323.1"/>
    </source>
</evidence>
<protein>
    <submittedName>
        <fullName evidence="1">Uncharacterized protein</fullName>
    </submittedName>
</protein>
<proteinExistence type="predicted"/>